<keyword evidence="3" id="KW-0813">Transport</keyword>
<dbReference type="Pfam" id="PF15409">
    <property type="entry name" value="PH_8"/>
    <property type="match status" value="1"/>
</dbReference>
<dbReference type="SMART" id="SM00233">
    <property type="entry name" value="PH"/>
    <property type="match status" value="1"/>
</dbReference>
<accession>A0A8H7GV55</accession>
<sequence length="853" mass="95906">METLEVQAKDFLVKWVNAPENSSIKWQVKSLKKSVNFAIYQKVDSIPSSSETELQKGDTEGPGSESASALGASTPMLTSRLRSTSVTSITPVSRLNTFKNRSRSSTFSSSLSNSGLTLVKDYHKLLPDELMRGIYKTDKGGTFAFIFDNTFSKTTGKKIFFSAKLTTDESNHQSRKVVPQNGFDSLRGSPNSQELTDDATANILWPKDGELMQGILFKRRRKKLQGFTKRFFILNLKYGTLSYFKTNDNKLRGQMPIKESIVSADAESNQIFIDSGMEVWNLKALNAKDFKAWVNAFSVIKKRNTRAIENRKSALVTQEESTLHAQLRDVRSKVTDLILTVHTTSLEKLKVELQAIDQDLLNMLNQSVSSDIASVFSENEFFDANENLNGDGFGVVLMTDSAPVQKILPDEDPIVDNDIASEESSSGSDGESEDLPAPTYAISDKDTDFGSQYEAEDLYPLPLPPIERNCDIPLCDHYPPSLLSFVRKNVGKDLSSLSMPVDMNEPITILQKYAELLEYSDMIDNALQGDYLEDSGELILRIGAFSVSYLSAMRMKVRSSRKPFNPLLGETYELVREDKGFRMVCEKVSHRPPVFAMFAESRNWTMSFSPAPSQKFWGKTSEFYTSGSVKLTIRKTGEVFTWNQPTCVLKNIIAGEKFTEPSTSVTVKSSSGQRAVVEFAKGGMFSGRSEDLTINAYDSAKRPFRYSVCGKWTESMTLKTNSTEKIIWTAGELLAQSEKKFGFTQYAGSLNKITSIEKGFLPPTDSRFRPDMQAYEEGKVNEAEALKQKVEEGQRRRRKDLEEKGLSHQPMFFQQVDGEPDKPDSGEWIYKNGKLSYWERRKAHNWAGVPEIW</sequence>
<dbReference type="InterPro" id="IPR036598">
    <property type="entry name" value="GOLD_dom_sf"/>
</dbReference>
<evidence type="ECO:0000256" key="3">
    <source>
        <dbReference type="ARBA" id="ARBA00022448"/>
    </source>
</evidence>
<evidence type="ECO:0000256" key="8">
    <source>
        <dbReference type="RuleBase" id="RU003844"/>
    </source>
</evidence>
<dbReference type="InterPro" id="IPR041680">
    <property type="entry name" value="PH_8"/>
</dbReference>
<dbReference type="SUPFAM" id="SSF101576">
    <property type="entry name" value="Supernatant protein factor (SPF), C-terminal domain"/>
    <property type="match status" value="1"/>
</dbReference>
<dbReference type="GO" id="GO:0006887">
    <property type="term" value="P:exocytosis"/>
    <property type="evidence" value="ECO:0007669"/>
    <property type="project" value="TreeGrafter"/>
</dbReference>
<feature type="region of interest" description="Disordered" evidence="9">
    <location>
        <begin position="171"/>
        <end position="191"/>
    </location>
</feature>
<dbReference type="GO" id="GO:0030011">
    <property type="term" value="P:maintenance of cell polarity"/>
    <property type="evidence" value="ECO:0007669"/>
    <property type="project" value="TreeGrafter"/>
</dbReference>
<comment type="caution">
    <text evidence="11">The sequence shown here is derived from an EMBL/GenBank/DDBJ whole genome shotgun (WGS) entry which is preliminary data.</text>
</comment>
<keyword evidence="6" id="KW-0445">Lipid transport</keyword>
<dbReference type="GO" id="GO:0032541">
    <property type="term" value="C:cortical endoplasmic reticulum"/>
    <property type="evidence" value="ECO:0007669"/>
    <property type="project" value="TreeGrafter"/>
</dbReference>
<dbReference type="Gene3D" id="2.30.29.30">
    <property type="entry name" value="Pleckstrin-homology domain (PH domain)/Phosphotyrosine-binding domain (PTB)"/>
    <property type="match status" value="1"/>
</dbReference>
<evidence type="ECO:0000256" key="2">
    <source>
        <dbReference type="ARBA" id="ARBA00008842"/>
    </source>
</evidence>
<evidence type="ECO:0000256" key="1">
    <source>
        <dbReference type="ARBA" id="ARBA00004496"/>
    </source>
</evidence>
<dbReference type="Gene3D" id="2.40.160.120">
    <property type="match status" value="1"/>
</dbReference>
<dbReference type="GO" id="GO:0034727">
    <property type="term" value="P:piecemeal microautophagy of the nucleus"/>
    <property type="evidence" value="ECO:0007669"/>
    <property type="project" value="TreeGrafter"/>
</dbReference>
<name>A0A8H7GV55_9ASCO</name>
<comment type="subcellular location">
    <subcellularLocation>
        <location evidence="1">Cytoplasm</location>
    </subcellularLocation>
</comment>
<evidence type="ECO:0000256" key="7">
    <source>
        <dbReference type="ARBA" id="ARBA00023121"/>
    </source>
</evidence>
<reference evidence="11" key="1">
    <citation type="submission" date="2020-10" db="EMBL/GenBank/DDBJ databases">
        <title>The Whole-Genome Sequence of Metschnikowia persimmonesis, a Novel Endophytic Yeast Species Isolated from Medicinal Plant Diospyros kaki Thumb.</title>
        <authorList>
            <person name="Rahmat E."/>
            <person name="Kang Y."/>
        </authorList>
    </citation>
    <scope>NUCLEOTIDE SEQUENCE</scope>
    <source>
        <strain evidence="11">KIOM G15050</strain>
    </source>
</reference>
<dbReference type="PROSITE" id="PS50003">
    <property type="entry name" value="PH_DOMAIN"/>
    <property type="match status" value="1"/>
</dbReference>
<proteinExistence type="inferred from homology"/>
<comment type="similarity">
    <text evidence="2 8">Belongs to the OSBP family.</text>
</comment>
<evidence type="ECO:0000256" key="6">
    <source>
        <dbReference type="ARBA" id="ARBA00023055"/>
    </source>
</evidence>
<gene>
    <name evidence="11" type="ORF">HF325_002471</name>
</gene>
<dbReference type="GO" id="GO:0035621">
    <property type="term" value="P:ER to Golgi ceramide transport"/>
    <property type="evidence" value="ECO:0007669"/>
    <property type="project" value="TreeGrafter"/>
</dbReference>
<dbReference type="Gene3D" id="2.60.120.680">
    <property type="entry name" value="GOLD domain"/>
    <property type="match status" value="1"/>
</dbReference>
<dbReference type="AlphaFoldDB" id="A0A8H7GV55"/>
<dbReference type="Pfam" id="PF01237">
    <property type="entry name" value="Oxysterol_BP"/>
    <property type="match status" value="1"/>
</dbReference>
<dbReference type="InterPro" id="IPR037239">
    <property type="entry name" value="OSBP_sf"/>
</dbReference>
<dbReference type="PANTHER" id="PTHR10972:SF203">
    <property type="entry name" value="OXYSTEROL-BINDING PROTEIN HOMOLOG 3"/>
    <property type="match status" value="1"/>
</dbReference>
<dbReference type="GO" id="GO:0005829">
    <property type="term" value="C:cytosol"/>
    <property type="evidence" value="ECO:0007669"/>
    <property type="project" value="TreeGrafter"/>
</dbReference>
<dbReference type="CDD" id="cd13289">
    <property type="entry name" value="PH_Osh3p_yeast"/>
    <property type="match status" value="1"/>
</dbReference>
<feature type="region of interest" description="Disordered" evidence="9">
    <location>
        <begin position="409"/>
        <end position="443"/>
    </location>
</feature>
<keyword evidence="7" id="KW-0446">Lipid-binding</keyword>
<dbReference type="Gene3D" id="3.30.70.3490">
    <property type="match status" value="1"/>
</dbReference>
<dbReference type="InterPro" id="IPR018494">
    <property type="entry name" value="Oxysterol-bd_CS"/>
</dbReference>
<keyword evidence="5" id="KW-0597">Phosphoprotein</keyword>
<evidence type="ECO:0000259" key="10">
    <source>
        <dbReference type="PROSITE" id="PS50003"/>
    </source>
</evidence>
<evidence type="ECO:0000256" key="9">
    <source>
        <dbReference type="SAM" id="MobiDB-lite"/>
    </source>
</evidence>
<evidence type="ECO:0000313" key="12">
    <source>
        <dbReference type="Proteomes" id="UP000649328"/>
    </source>
</evidence>
<feature type="compositionally biased region" description="Acidic residues" evidence="9">
    <location>
        <begin position="410"/>
        <end position="421"/>
    </location>
</feature>
<dbReference type="FunFam" id="2.40.160.120:FF:000001">
    <property type="entry name" value="Oxysterol-binding protein"/>
    <property type="match status" value="1"/>
</dbReference>
<dbReference type="PANTHER" id="PTHR10972">
    <property type="entry name" value="OXYSTEROL-BINDING PROTEIN-RELATED"/>
    <property type="match status" value="1"/>
</dbReference>
<dbReference type="SUPFAM" id="SSF144000">
    <property type="entry name" value="Oxysterol-binding protein-like"/>
    <property type="match status" value="1"/>
</dbReference>
<protein>
    <recommendedName>
        <fullName evidence="10">PH domain-containing protein</fullName>
    </recommendedName>
</protein>
<dbReference type="InterPro" id="IPR000648">
    <property type="entry name" value="Oxysterol-bd"/>
</dbReference>
<dbReference type="OrthoDB" id="1854502at2759"/>
<dbReference type="GO" id="GO:0032934">
    <property type="term" value="F:sterol binding"/>
    <property type="evidence" value="ECO:0007669"/>
    <property type="project" value="TreeGrafter"/>
</dbReference>
<dbReference type="PROSITE" id="PS01013">
    <property type="entry name" value="OSBP"/>
    <property type="match status" value="1"/>
</dbReference>
<dbReference type="InterPro" id="IPR001849">
    <property type="entry name" value="PH_domain"/>
</dbReference>
<dbReference type="GO" id="GO:0006897">
    <property type="term" value="P:endocytosis"/>
    <property type="evidence" value="ECO:0007669"/>
    <property type="project" value="TreeGrafter"/>
</dbReference>
<keyword evidence="12" id="KW-1185">Reference proteome</keyword>
<evidence type="ECO:0000256" key="4">
    <source>
        <dbReference type="ARBA" id="ARBA00022490"/>
    </source>
</evidence>
<dbReference type="GO" id="GO:0005886">
    <property type="term" value="C:plasma membrane"/>
    <property type="evidence" value="ECO:0007669"/>
    <property type="project" value="TreeGrafter"/>
</dbReference>
<keyword evidence="4" id="KW-0963">Cytoplasm</keyword>
<evidence type="ECO:0000313" key="11">
    <source>
        <dbReference type="EMBL" id="KAF8003226.1"/>
    </source>
</evidence>
<feature type="domain" description="PH" evidence="10">
    <location>
        <begin position="209"/>
        <end position="302"/>
    </location>
</feature>
<organism evidence="11 12">
    <name type="scientific">Metschnikowia pulcherrima</name>
    <dbReference type="NCBI Taxonomy" id="27326"/>
    <lineage>
        <taxon>Eukaryota</taxon>
        <taxon>Fungi</taxon>
        <taxon>Dikarya</taxon>
        <taxon>Ascomycota</taxon>
        <taxon>Saccharomycotina</taxon>
        <taxon>Pichiomycetes</taxon>
        <taxon>Metschnikowiaceae</taxon>
        <taxon>Metschnikowia</taxon>
    </lineage>
</organism>
<dbReference type="SUPFAM" id="SSF50729">
    <property type="entry name" value="PH domain-like"/>
    <property type="match status" value="1"/>
</dbReference>
<dbReference type="GO" id="GO:0097038">
    <property type="term" value="C:perinuclear endoplasmic reticulum"/>
    <property type="evidence" value="ECO:0007669"/>
    <property type="project" value="TreeGrafter"/>
</dbReference>
<dbReference type="Proteomes" id="UP000649328">
    <property type="component" value="Unassembled WGS sequence"/>
</dbReference>
<dbReference type="InterPro" id="IPR011993">
    <property type="entry name" value="PH-like_dom_sf"/>
</dbReference>
<dbReference type="GO" id="GO:0120009">
    <property type="term" value="P:intermembrane lipid transfer"/>
    <property type="evidence" value="ECO:0007669"/>
    <property type="project" value="UniProtKB-ARBA"/>
</dbReference>
<evidence type="ECO:0000256" key="5">
    <source>
        <dbReference type="ARBA" id="ARBA00022553"/>
    </source>
</evidence>
<dbReference type="EMBL" id="JACBPP010000003">
    <property type="protein sequence ID" value="KAF8003226.1"/>
    <property type="molecule type" value="Genomic_DNA"/>
</dbReference>
<feature type="region of interest" description="Disordered" evidence="9">
    <location>
        <begin position="49"/>
        <end position="72"/>
    </location>
</feature>